<dbReference type="Pfam" id="PF02118">
    <property type="entry name" value="Srg"/>
    <property type="match status" value="2"/>
</dbReference>
<feature type="transmembrane region" description="Helical" evidence="6">
    <location>
        <begin position="39"/>
        <end position="56"/>
    </location>
</feature>
<dbReference type="FunCoup" id="A8XJ27">
    <property type="interactions" value="7"/>
</dbReference>
<dbReference type="CTD" id="8576792"/>
<dbReference type="eggNOG" id="ENOG502T3YK">
    <property type="taxonomic scope" value="Eukaryota"/>
</dbReference>
<sequence>MSFFNLKFLVSFFYCSISFLIYTLLIIMLFKNWKEFKSAFFHVVIADYFFNLLTWLNSMITLRLPNGTCKDCLLSNLFASLGQNNQYTGGFLYICYFLHFGNAYFQYGMVTMMSLNRTTSIFAYFLYEKIWQFLFPFSLGTVVLCAVYFTRTILVTSPYYVYNEALDMYSIKADSDILSAYSNVINFMALSVTSSVILNTFSVLKLKFFITSQSLSTIERNLLFSTIASSIVQCAAAGNTLKMSGKIDIFRKCKLQKPKLSVPPPNRSISKYSTRTSCPSLLPFFSDFLTISQPYILILMSSKVRLEMLKMYFGKSPKVGVFFVKSLEPSNWLNSMITLRLPNGTCKDCLLSNLFASLGQNNQYTGGFLYICYFLHFGNAYFQYGMVTMMSLNRATSIFFYFINEKIWKFSLPILTLLIVIVMTIGTRTILSTVPYYTYNSALDMYTIKSDSNILPAYYNVIYFMAFAVSLSVFLNIISVIRLKTIQSKISTVERNLLLVTIFSSIIQCFAAANTFVLQLDPSRTSMLGQIAQVVLPFASDFLTISQPYVLIFLSSKVR</sequence>
<dbReference type="OMA" id="AYFQYGM"/>
<dbReference type="InParanoid" id="A8XJ27"/>
<evidence type="ECO:0000256" key="2">
    <source>
        <dbReference type="ARBA" id="ARBA00005692"/>
    </source>
</evidence>
<reference evidence="7 8" key="2">
    <citation type="journal article" date="2011" name="PLoS Genet.">
        <title>Caenorhabditis briggsae recombinant inbred line genotypes reveal inter-strain incompatibility and the evolution of recombination.</title>
        <authorList>
            <person name="Ross J.A."/>
            <person name="Koboldt D.C."/>
            <person name="Staisch J.E."/>
            <person name="Chamberlin H.M."/>
            <person name="Gupta B.P."/>
            <person name="Miller R.D."/>
            <person name="Baird S.E."/>
            <person name="Haag E.S."/>
        </authorList>
    </citation>
    <scope>NUCLEOTIDE SEQUENCE [LARGE SCALE GENOMIC DNA]</scope>
    <source>
        <strain evidence="7 8">AF16</strain>
    </source>
</reference>
<feature type="transmembrane region" description="Helical" evidence="6">
    <location>
        <begin position="497"/>
        <end position="519"/>
    </location>
</feature>
<accession>A8XJ27</accession>
<keyword evidence="4 6" id="KW-1133">Transmembrane helix</keyword>
<keyword evidence="3 6" id="KW-0812">Transmembrane</keyword>
<feature type="transmembrane region" description="Helical" evidence="6">
    <location>
        <begin position="415"/>
        <end position="437"/>
    </location>
</feature>
<dbReference type="PANTHER" id="PTHR31552">
    <property type="entry name" value="SERPENTINE RECEPTOR CLASS GAMMA"/>
    <property type="match status" value="1"/>
</dbReference>
<evidence type="ECO:0000256" key="6">
    <source>
        <dbReference type="RuleBase" id="RU280813"/>
    </source>
</evidence>
<dbReference type="Proteomes" id="UP000008549">
    <property type="component" value="Unassembled WGS sequence"/>
</dbReference>
<organism evidence="7 8">
    <name type="scientific">Caenorhabditis briggsae</name>
    <dbReference type="NCBI Taxonomy" id="6238"/>
    <lineage>
        <taxon>Eukaryota</taxon>
        <taxon>Metazoa</taxon>
        <taxon>Ecdysozoa</taxon>
        <taxon>Nematoda</taxon>
        <taxon>Chromadorea</taxon>
        <taxon>Rhabditida</taxon>
        <taxon>Rhabditina</taxon>
        <taxon>Rhabditomorpha</taxon>
        <taxon>Rhabditoidea</taxon>
        <taxon>Rhabditidae</taxon>
        <taxon>Peloderinae</taxon>
        <taxon>Caenorhabditis</taxon>
    </lineage>
</organism>
<evidence type="ECO:0000313" key="7">
    <source>
        <dbReference type="EMBL" id="CAP32654.2"/>
    </source>
</evidence>
<evidence type="ECO:0000313" key="8">
    <source>
        <dbReference type="Proteomes" id="UP000008549"/>
    </source>
</evidence>
<dbReference type="EMBL" id="HE601467">
    <property type="protein sequence ID" value="CAP32654.2"/>
    <property type="molecule type" value="Genomic_DNA"/>
</dbReference>
<feature type="transmembrane region" description="Helical" evidence="6">
    <location>
        <begin position="531"/>
        <end position="554"/>
    </location>
</feature>
<dbReference type="RefSeq" id="XP_045095303.1">
    <property type="nucleotide sequence ID" value="XM_045236315.1"/>
</dbReference>
<dbReference type="GO" id="GO:0007606">
    <property type="term" value="P:sensory perception of chemical stimulus"/>
    <property type="evidence" value="ECO:0007669"/>
    <property type="project" value="UniProtKB-UniRule"/>
</dbReference>
<evidence type="ECO:0000313" key="9">
    <source>
        <dbReference type="WormBase" id="CBG13904"/>
    </source>
</evidence>
<dbReference type="GeneID" id="8576792"/>
<name>A8XJ27_CAEBR</name>
<gene>
    <name evidence="7 9" type="ORF">CBG13904</name>
    <name evidence="7" type="ORF">CBG_13904</name>
</gene>
<dbReference type="GO" id="GO:0004888">
    <property type="term" value="F:transmembrane signaling receptor activity"/>
    <property type="evidence" value="ECO:0007669"/>
    <property type="project" value="InterPro"/>
</dbReference>
<feature type="transmembrane region" description="Helical" evidence="6">
    <location>
        <begin position="130"/>
        <end position="149"/>
    </location>
</feature>
<evidence type="ECO:0000256" key="4">
    <source>
        <dbReference type="ARBA" id="ARBA00022989"/>
    </source>
</evidence>
<feature type="transmembrane region" description="Helical" evidence="6">
    <location>
        <begin position="457"/>
        <end position="477"/>
    </location>
</feature>
<proteinExistence type="inferred from homology"/>
<keyword evidence="5 6" id="KW-0472">Membrane</keyword>
<dbReference type="GO" id="GO:0016020">
    <property type="term" value="C:membrane"/>
    <property type="evidence" value="ECO:0007669"/>
    <property type="project" value="UniProtKB-SubCell"/>
</dbReference>
<protein>
    <recommendedName>
        <fullName evidence="6">Serpentine receptor class gamma</fullName>
    </recommendedName>
</protein>
<feature type="transmembrane region" description="Helical" evidence="6">
    <location>
        <begin position="90"/>
        <end position="110"/>
    </location>
</feature>
<comment type="caution">
    <text evidence="6">Lacks conserved residue(s) required for the propagation of feature annotation.</text>
</comment>
<keyword evidence="8" id="KW-1185">Reference proteome</keyword>
<feature type="transmembrane region" description="Helical" evidence="6">
    <location>
        <begin position="184"/>
        <end position="204"/>
    </location>
</feature>
<evidence type="ECO:0000256" key="5">
    <source>
        <dbReference type="ARBA" id="ARBA00023136"/>
    </source>
</evidence>
<comment type="subcellular location">
    <subcellularLocation>
        <location evidence="1">Membrane</location>
        <topology evidence="1">Multi-pass membrane protein</topology>
    </subcellularLocation>
</comment>
<evidence type="ECO:0000256" key="1">
    <source>
        <dbReference type="ARBA" id="ARBA00004141"/>
    </source>
</evidence>
<dbReference type="PANTHER" id="PTHR31552:SF29">
    <property type="entry name" value="SERPENTINE RECEPTOR CLASS GAMMA"/>
    <property type="match status" value="1"/>
</dbReference>
<feature type="transmembrane region" description="Helical" evidence="6">
    <location>
        <begin position="6"/>
        <end position="27"/>
    </location>
</feature>
<dbReference type="InterPro" id="IPR000609">
    <property type="entry name" value="7TM_GPCR_serpentine_rcpt_Srg"/>
</dbReference>
<dbReference type="HOGENOM" id="CLU_487658_0_0_1"/>
<dbReference type="WormBase" id="CBG13904">
    <property type="protein sequence ID" value="CBP47918"/>
    <property type="gene ID" value="WBGene00034585"/>
</dbReference>
<feature type="transmembrane region" description="Helical" evidence="6">
    <location>
        <begin position="381"/>
        <end position="403"/>
    </location>
</feature>
<reference evidence="7 8" key="1">
    <citation type="journal article" date="2003" name="PLoS Biol.">
        <title>The genome sequence of Caenorhabditis briggsae: a platform for comparative genomics.</title>
        <authorList>
            <person name="Stein L.D."/>
            <person name="Bao Z."/>
            <person name="Blasiar D."/>
            <person name="Blumenthal T."/>
            <person name="Brent M.R."/>
            <person name="Chen N."/>
            <person name="Chinwalla A."/>
            <person name="Clarke L."/>
            <person name="Clee C."/>
            <person name="Coghlan A."/>
            <person name="Coulson A."/>
            <person name="D'Eustachio P."/>
            <person name="Fitch D.H."/>
            <person name="Fulton L.A."/>
            <person name="Fulton R.E."/>
            <person name="Griffiths-Jones S."/>
            <person name="Harris T.W."/>
            <person name="Hillier L.W."/>
            <person name="Kamath R."/>
            <person name="Kuwabara P.E."/>
            <person name="Mardis E.R."/>
            <person name="Marra M.A."/>
            <person name="Miner T.L."/>
            <person name="Minx P."/>
            <person name="Mullikin J.C."/>
            <person name="Plumb R.W."/>
            <person name="Rogers J."/>
            <person name="Schein J.E."/>
            <person name="Sohrmann M."/>
            <person name="Spieth J."/>
            <person name="Stajich J.E."/>
            <person name="Wei C."/>
            <person name="Willey D."/>
            <person name="Wilson R.K."/>
            <person name="Durbin R."/>
            <person name="Waterston R.H."/>
        </authorList>
    </citation>
    <scope>NUCLEOTIDE SEQUENCE [LARGE SCALE GENOMIC DNA]</scope>
    <source>
        <strain evidence="7 8">AF16</strain>
    </source>
</reference>
<dbReference type="KEGG" id="cbr:CBG_13904"/>
<comment type="similarity">
    <text evidence="2 6">Belongs to the nematode receptor-like protein srg family.</text>
</comment>
<evidence type="ECO:0000256" key="3">
    <source>
        <dbReference type="ARBA" id="ARBA00022692"/>
    </source>
</evidence>
<dbReference type="AlphaFoldDB" id="A8XJ27"/>